<evidence type="ECO:0000313" key="12">
    <source>
        <dbReference type="Proteomes" id="UP000186922"/>
    </source>
</evidence>
<dbReference type="PANTHER" id="PTHR11733">
    <property type="entry name" value="ZINC METALLOPROTEASE FAMILY M13 NEPRILYSIN-RELATED"/>
    <property type="match status" value="1"/>
</dbReference>
<dbReference type="Proteomes" id="UP000186922">
    <property type="component" value="Unassembled WGS sequence"/>
</dbReference>
<dbReference type="Gene3D" id="3.40.390.10">
    <property type="entry name" value="Collagenase (Catalytic Domain)"/>
    <property type="match status" value="1"/>
</dbReference>
<evidence type="ECO:0000256" key="3">
    <source>
        <dbReference type="ARBA" id="ARBA00022670"/>
    </source>
</evidence>
<comment type="caution">
    <text evidence="11">The sequence shown here is derived from an EMBL/GenBank/DDBJ whole genome shotgun (WGS) entry which is preliminary data.</text>
</comment>
<accession>A0A1D1UNS9</accession>
<reference evidence="11 12" key="1">
    <citation type="journal article" date="2016" name="Nat. Commun.">
        <title>Extremotolerant tardigrade genome and improved radiotolerance of human cultured cells by tardigrade-unique protein.</title>
        <authorList>
            <person name="Hashimoto T."/>
            <person name="Horikawa D.D."/>
            <person name="Saito Y."/>
            <person name="Kuwahara H."/>
            <person name="Kozuka-Hata H."/>
            <person name="Shin-I T."/>
            <person name="Minakuchi Y."/>
            <person name="Ohishi K."/>
            <person name="Motoyama A."/>
            <person name="Aizu T."/>
            <person name="Enomoto A."/>
            <person name="Kondo K."/>
            <person name="Tanaka S."/>
            <person name="Hara Y."/>
            <person name="Koshikawa S."/>
            <person name="Sagara H."/>
            <person name="Miura T."/>
            <person name="Yokobori S."/>
            <person name="Miyagawa K."/>
            <person name="Suzuki Y."/>
            <person name="Kubo T."/>
            <person name="Oyama M."/>
            <person name="Kohara Y."/>
            <person name="Fujiyama A."/>
            <person name="Arakawa K."/>
            <person name="Katayama T."/>
            <person name="Toyoda A."/>
            <person name="Kunieda T."/>
        </authorList>
    </citation>
    <scope>NUCLEOTIDE SEQUENCE [LARGE SCALE GENOMIC DNA]</scope>
    <source>
        <strain evidence="11 12">YOKOZUNA-1</strain>
    </source>
</reference>
<gene>
    <name evidence="11" type="primary">RvY_02635-1</name>
    <name evidence="11" type="synonym">RvY_02635.1</name>
    <name evidence="11" type="ORF">RvY_02635</name>
</gene>
<keyword evidence="12" id="KW-1185">Reference proteome</keyword>
<dbReference type="Pfam" id="PF05649">
    <property type="entry name" value="Peptidase_M13_N"/>
    <property type="match status" value="1"/>
</dbReference>
<keyword evidence="6" id="KW-0862">Zinc</keyword>
<evidence type="ECO:0000256" key="2">
    <source>
        <dbReference type="ARBA" id="ARBA00007357"/>
    </source>
</evidence>
<dbReference type="GO" id="GO:0046872">
    <property type="term" value="F:metal ion binding"/>
    <property type="evidence" value="ECO:0007669"/>
    <property type="project" value="UniProtKB-KW"/>
</dbReference>
<dbReference type="PROSITE" id="PS51885">
    <property type="entry name" value="NEPRILYSIN"/>
    <property type="match status" value="1"/>
</dbReference>
<evidence type="ECO:0000256" key="8">
    <source>
        <dbReference type="SAM" id="SignalP"/>
    </source>
</evidence>
<evidence type="ECO:0000256" key="1">
    <source>
        <dbReference type="ARBA" id="ARBA00001947"/>
    </source>
</evidence>
<organism evidence="11 12">
    <name type="scientific">Ramazzottius varieornatus</name>
    <name type="common">Water bear</name>
    <name type="synonym">Tardigrade</name>
    <dbReference type="NCBI Taxonomy" id="947166"/>
    <lineage>
        <taxon>Eukaryota</taxon>
        <taxon>Metazoa</taxon>
        <taxon>Ecdysozoa</taxon>
        <taxon>Tardigrada</taxon>
        <taxon>Eutardigrada</taxon>
        <taxon>Parachela</taxon>
        <taxon>Hypsibioidea</taxon>
        <taxon>Ramazzottiidae</taxon>
        <taxon>Ramazzottius</taxon>
    </lineage>
</organism>
<evidence type="ECO:0000256" key="4">
    <source>
        <dbReference type="ARBA" id="ARBA00022723"/>
    </source>
</evidence>
<dbReference type="EMBL" id="BDGG01000001">
    <property type="protein sequence ID" value="GAU90180.1"/>
    <property type="molecule type" value="Genomic_DNA"/>
</dbReference>
<evidence type="ECO:0000313" key="11">
    <source>
        <dbReference type="EMBL" id="GAU90180.1"/>
    </source>
</evidence>
<sequence length="752" mass="85732">MFYLMGSENILLLLIVSVVSSWAADTQLPVTIHPPTDANGGTRDLNLNKDGDNICRKEACVTRAALMLQSMNSSVDPCTDFFEYACGNWMVLNPIPPDYAKWGVLQQMQQQLFAKLRDLMESNVTDTSTARQKARQIYAACMNQSAIEEAGSRPFQAVVHSVMGSWPVLDRGWNASQFNYLNTYRKMGREGQGYLIAAYVSANQENPRENILFFDETSLGLPSKKMYYRAASEKTRKAYMSLMKNLTSLLAEDLNVTLPEDLDHELKDIFDFEAAIANVSFTEEERRDPYRTFHKMTLEQFLDEHFNRTFSKEEFLHALQMVPSNSSVGAAIQLNMTVNVVNPTYYHRLDEMLAGKLAGSNVSEGKRFLASYLGWRMLLNAAGQMSRRYRDAAFEFDKAYSGVKEESPRWRICVDYTNSAMKLAIGSIYVDTYFGMDAKTKLLALVGDIKSSYETILREINWMDEETRVRALKKLDAMYEYIAYPDFILQDVPRLDKYYEKYHIGNVHFENDKRIDIESTAKAHEELLKPSLRTIDEKVAPATVNAYYYPQKNIIAFLAGIMQPPVFHKDYPEYLNYASLGQVFGHEMTHGFDDKGSLFDEEGRLFAWWTNTSRANYMSRARTIVDQYSQYSTSAGNLNGNLTSGENIADNGGVKEAYMAFKQYMKRLNDTMPPVLPGLENFSVDKVYFLASAQTWCGYYRPEYLNNNILLSVHSPYPFRVMGPLSNLPEFAEAFDCPAGSLMNPVHRAGVW</sequence>
<dbReference type="InterPro" id="IPR000718">
    <property type="entry name" value="Peptidase_M13"/>
</dbReference>
<dbReference type="InterPro" id="IPR042089">
    <property type="entry name" value="Peptidase_M13_dom_2"/>
</dbReference>
<dbReference type="GO" id="GO:0005886">
    <property type="term" value="C:plasma membrane"/>
    <property type="evidence" value="ECO:0007669"/>
    <property type="project" value="TreeGrafter"/>
</dbReference>
<dbReference type="SUPFAM" id="SSF55486">
    <property type="entry name" value="Metalloproteases ('zincins'), catalytic domain"/>
    <property type="match status" value="1"/>
</dbReference>
<keyword evidence="8" id="KW-0732">Signal</keyword>
<feature type="signal peptide" evidence="8">
    <location>
        <begin position="1"/>
        <end position="23"/>
    </location>
</feature>
<proteinExistence type="inferred from homology"/>
<evidence type="ECO:0000259" key="9">
    <source>
        <dbReference type="Pfam" id="PF01431"/>
    </source>
</evidence>
<protein>
    <recommendedName>
        <fullName evidence="13">Peptidase M13 C-terminal domain-containing protein</fullName>
    </recommendedName>
</protein>
<evidence type="ECO:0000259" key="10">
    <source>
        <dbReference type="Pfam" id="PF05649"/>
    </source>
</evidence>
<comment type="similarity">
    <text evidence="2">Belongs to the peptidase M13 family.</text>
</comment>
<dbReference type="GO" id="GO:0004222">
    <property type="term" value="F:metalloendopeptidase activity"/>
    <property type="evidence" value="ECO:0007669"/>
    <property type="project" value="InterPro"/>
</dbReference>
<name>A0A1D1UNS9_RAMVA</name>
<dbReference type="GO" id="GO:0016485">
    <property type="term" value="P:protein processing"/>
    <property type="evidence" value="ECO:0007669"/>
    <property type="project" value="TreeGrafter"/>
</dbReference>
<dbReference type="InterPro" id="IPR024079">
    <property type="entry name" value="MetalloPept_cat_dom_sf"/>
</dbReference>
<keyword evidence="4" id="KW-0479">Metal-binding</keyword>
<feature type="chain" id="PRO_5008897420" description="Peptidase M13 C-terminal domain-containing protein" evidence="8">
    <location>
        <begin position="24"/>
        <end position="752"/>
    </location>
</feature>
<evidence type="ECO:0000256" key="7">
    <source>
        <dbReference type="ARBA" id="ARBA00023049"/>
    </source>
</evidence>
<dbReference type="OrthoDB" id="6475849at2759"/>
<dbReference type="STRING" id="947166.A0A1D1UNS9"/>
<dbReference type="Gene3D" id="1.10.1380.10">
    <property type="entry name" value="Neutral endopeptidase , domain2"/>
    <property type="match status" value="1"/>
</dbReference>
<evidence type="ECO:0000256" key="6">
    <source>
        <dbReference type="ARBA" id="ARBA00022833"/>
    </source>
</evidence>
<evidence type="ECO:0000256" key="5">
    <source>
        <dbReference type="ARBA" id="ARBA00022801"/>
    </source>
</evidence>
<keyword evidence="7" id="KW-0482">Metalloprotease</keyword>
<keyword evidence="3" id="KW-0645">Protease</keyword>
<feature type="domain" description="Peptidase M13 C-terminal" evidence="9">
    <location>
        <begin position="545"/>
        <end position="748"/>
    </location>
</feature>
<comment type="cofactor">
    <cofactor evidence="1">
        <name>Zn(2+)</name>
        <dbReference type="ChEBI" id="CHEBI:29105"/>
    </cofactor>
</comment>
<dbReference type="CDD" id="cd08662">
    <property type="entry name" value="M13"/>
    <property type="match status" value="1"/>
</dbReference>
<feature type="domain" description="Peptidase M13 N-terminal" evidence="10">
    <location>
        <begin position="77"/>
        <end position="485"/>
    </location>
</feature>
<dbReference type="InterPro" id="IPR018497">
    <property type="entry name" value="Peptidase_M13_C"/>
</dbReference>
<dbReference type="Pfam" id="PF01431">
    <property type="entry name" value="Peptidase_M13"/>
    <property type="match status" value="1"/>
</dbReference>
<dbReference type="InterPro" id="IPR008753">
    <property type="entry name" value="Peptidase_M13_N"/>
</dbReference>
<keyword evidence="5" id="KW-0378">Hydrolase</keyword>
<dbReference type="PRINTS" id="PR00786">
    <property type="entry name" value="NEPRILYSIN"/>
</dbReference>
<dbReference type="PANTHER" id="PTHR11733:SF167">
    <property type="entry name" value="FI17812P1-RELATED"/>
    <property type="match status" value="1"/>
</dbReference>
<dbReference type="AlphaFoldDB" id="A0A1D1UNS9"/>
<evidence type="ECO:0008006" key="13">
    <source>
        <dbReference type="Google" id="ProtNLM"/>
    </source>
</evidence>